<evidence type="ECO:0000256" key="1">
    <source>
        <dbReference type="ARBA" id="ARBA00007265"/>
    </source>
</evidence>
<evidence type="ECO:0000259" key="7">
    <source>
        <dbReference type="Pfam" id="PF12627"/>
    </source>
</evidence>
<dbReference type="SUPFAM" id="SSF81301">
    <property type="entry name" value="Nucleotidyltransferase"/>
    <property type="match status" value="1"/>
</dbReference>
<dbReference type="Pfam" id="PF12627">
    <property type="entry name" value="PolyA_pol_RNAbd"/>
    <property type="match status" value="1"/>
</dbReference>
<dbReference type="InterPro" id="IPR032828">
    <property type="entry name" value="PolyA_RNA-bd"/>
</dbReference>
<sequence length="569" mass="66832">MISFIGKNQIKQFFSLNFNINRQYNKQLKYHQKAQSQFEGKSNQNIIKIYQQEQQRHLFYQGQYSFNRLRACARRMEIESDIKITLNEKEKQLFDFLLEFVKAKNIQVVLRSAGGWVRDKILGQECHDIDITLDTMTGEQFINLLIDYLKEKGQEDLISGHGVIKSNPDKSKHLETVTFKIFGYDIDIANLRHEEYTKSRIPTMKFGTPLQDAERRDLTINSMFYNINTCQIEDFTGKGLSDLQNKIIRTPLDPTQTFIDDPLRILRTFRFATKYSFSIVPDIIEALKQEQIRISLEEKVSRERIRTELEKILKDKNVEIGLNLIFQNNLWSIVFQMPDKCDELKDKVFYDQKQLESYNLAIRSVQELKTVQDMPILSQDFQQQDVQLLFLMSAISFPFAKIQYKINKTIMSLPQYLAFESLKFPDKALKVCTIITQTCENALKIQEIIKKNFDEEFNNIAQLIKKLGNTWELAFSIARISDSIQFKDEFSSSYDKLIEFIYFNKIEKVYAMKPLIDGKEIMGIFELDKQGPVVGKINTNIFLWQAKNMDKQKDDLIAEIVKNKQKFML</sequence>
<evidence type="ECO:0000256" key="2">
    <source>
        <dbReference type="ARBA" id="ARBA00022679"/>
    </source>
</evidence>
<dbReference type="GO" id="GO:0001680">
    <property type="term" value="P:tRNA 3'-terminal CCA addition"/>
    <property type="evidence" value="ECO:0007669"/>
    <property type="project" value="UniProtKB-ARBA"/>
</dbReference>
<comment type="similarity">
    <text evidence="1 5">Belongs to the tRNA nucleotidyltransferase/poly(A) polymerase family.</text>
</comment>
<accession>I7M325</accession>
<dbReference type="InterPro" id="IPR002646">
    <property type="entry name" value="PolA_pol_head_dom"/>
</dbReference>
<dbReference type="GO" id="GO:0000166">
    <property type="term" value="F:nucleotide binding"/>
    <property type="evidence" value="ECO:0007669"/>
    <property type="project" value="UniProtKB-KW"/>
</dbReference>
<keyword evidence="3" id="KW-0547">Nucleotide-binding</keyword>
<proteinExistence type="inferred from homology"/>
<keyword evidence="4 5" id="KW-0694">RNA-binding</keyword>
<evidence type="ECO:0000313" key="8">
    <source>
        <dbReference type="EMBL" id="EAS02014.2"/>
    </source>
</evidence>
<dbReference type="InParanoid" id="I7M325"/>
<dbReference type="Gene3D" id="1.10.3090.10">
    <property type="entry name" value="cca-adding enzyme, domain 2"/>
    <property type="match status" value="1"/>
</dbReference>
<dbReference type="GO" id="GO:0003723">
    <property type="term" value="F:RNA binding"/>
    <property type="evidence" value="ECO:0007669"/>
    <property type="project" value="UniProtKB-KW"/>
</dbReference>
<dbReference type="PANTHER" id="PTHR13734">
    <property type="entry name" value="TRNA-NUCLEOTIDYLTRANSFERASE"/>
    <property type="match status" value="1"/>
</dbReference>
<dbReference type="STRING" id="312017.I7M325"/>
<keyword evidence="2 5" id="KW-0808">Transferase</keyword>
<dbReference type="FunFam" id="3.30.460.10:FF:000019">
    <property type="entry name" value="tRNA nucleotidyltransferase cca2"/>
    <property type="match status" value="1"/>
</dbReference>
<feature type="domain" description="tRNA nucleotidyltransferase/poly(A) polymerase RNA and SrmB- binding" evidence="7">
    <location>
        <begin position="277"/>
        <end position="335"/>
    </location>
</feature>
<keyword evidence="9" id="KW-1185">Reference proteome</keyword>
<reference evidence="9" key="1">
    <citation type="journal article" date="2006" name="PLoS Biol.">
        <title>Macronuclear genome sequence of the ciliate Tetrahymena thermophila, a model eukaryote.</title>
        <authorList>
            <person name="Eisen J.A."/>
            <person name="Coyne R.S."/>
            <person name="Wu M."/>
            <person name="Wu D."/>
            <person name="Thiagarajan M."/>
            <person name="Wortman J.R."/>
            <person name="Badger J.H."/>
            <person name="Ren Q."/>
            <person name="Amedeo P."/>
            <person name="Jones K.M."/>
            <person name="Tallon L.J."/>
            <person name="Delcher A.L."/>
            <person name="Salzberg S.L."/>
            <person name="Silva J.C."/>
            <person name="Haas B.J."/>
            <person name="Majoros W.H."/>
            <person name="Farzad M."/>
            <person name="Carlton J.M."/>
            <person name="Smith R.K. Jr."/>
            <person name="Garg J."/>
            <person name="Pearlman R.E."/>
            <person name="Karrer K.M."/>
            <person name="Sun L."/>
            <person name="Manning G."/>
            <person name="Elde N.C."/>
            <person name="Turkewitz A.P."/>
            <person name="Asai D.J."/>
            <person name="Wilkes D.E."/>
            <person name="Wang Y."/>
            <person name="Cai H."/>
            <person name="Collins K."/>
            <person name="Stewart B.A."/>
            <person name="Lee S.R."/>
            <person name="Wilamowska K."/>
            <person name="Weinberg Z."/>
            <person name="Ruzzo W.L."/>
            <person name="Wloga D."/>
            <person name="Gaertig J."/>
            <person name="Frankel J."/>
            <person name="Tsao C.-C."/>
            <person name="Gorovsky M.A."/>
            <person name="Keeling P.J."/>
            <person name="Waller R.F."/>
            <person name="Patron N.J."/>
            <person name="Cherry J.M."/>
            <person name="Stover N.A."/>
            <person name="Krieger C.J."/>
            <person name="del Toro C."/>
            <person name="Ryder H.F."/>
            <person name="Williamson S.C."/>
            <person name="Barbeau R.A."/>
            <person name="Hamilton E.P."/>
            <person name="Orias E."/>
        </authorList>
    </citation>
    <scope>NUCLEOTIDE SEQUENCE [LARGE SCALE GENOMIC DNA]</scope>
    <source>
        <strain evidence="9">SB210</strain>
    </source>
</reference>
<dbReference type="EMBL" id="GG662548">
    <property type="protein sequence ID" value="EAS02014.2"/>
    <property type="molecule type" value="Genomic_DNA"/>
</dbReference>
<dbReference type="eggNOG" id="KOG2159">
    <property type="taxonomic scope" value="Eukaryota"/>
</dbReference>
<dbReference type="OrthoDB" id="445712at2759"/>
<feature type="domain" description="Poly A polymerase head" evidence="6">
    <location>
        <begin position="112"/>
        <end position="249"/>
    </location>
</feature>
<dbReference type="AlphaFoldDB" id="I7M325"/>
<evidence type="ECO:0000256" key="4">
    <source>
        <dbReference type="ARBA" id="ARBA00022884"/>
    </source>
</evidence>
<dbReference type="CDD" id="cd05398">
    <property type="entry name" value="NT_ClassII-CCAase"/>
    <property type="match status" value="1"/>
</dbReference>
<dbReference type="GO" id="GO:0052927">
    <property type="term" value="F:CC tRNA cytidylyltransferase activity"/>
    <property type="evidence" value="ECO:0007669"/>
    <property type="project" value="TreeGrafter"/>
</dbReference>
<dbReference type="SUPFAM" id="SSF81891">
    <property type="entry name" value="Poly A polymerase C-terminal region-like"/>
    <property type="match status" value="1"/>
</dbReference>
<dbReference type="InterPro" id="IPR043519">
    <property type="entry name" value="NT_sf"/>
</dbReference>
<dbReference type="KEGG" id="tet:TTHERM_00501000"/>
<dbReference type="Pfam" id="PF01743">
    <property type="entry name" value="PolyA_pol"/>
    <property type="match status" value="1"/>
</dbReference>
<dbReference type="RefSeq" id="XP_001022259.2">
    <property type="nucleotide sequence ID" value="XM_001022259.2"/>
</dbReference>
<gene>
    <name evidence="8" type="ORF">TTHERM_00501000</name>
</gene>
<dbReference type="Proteomes" id="UP000009168">
    <property type="component" value="Unassembled WGS sequence"/>
</dbReference>
<organism evidence="8 9">
    <name type="scientific">Tetrahymena thermophila (strain SB210)</name>
    <dbReference type="NCBI Taxonomy" id="312017"/>
    <lineage>
        <taxon>Eukaryota</taxon>
        <taxon>Sar</taxon>
        <taxon>Alveolata</taxon>
        <taxon>Ciliophora</taxon>
        <taxon>Intramacronucleata</taxon>
        <taxon>Oligohymenophorea</taxon>
        <taxon>Hymenostomatida</taxon>
        <taxon>Tetrahymenina</taxon>
        <taxon>Tetrahymenidae</taxon>
        <taxon>Tetrahymena</taxon>
    </lineage>
</organism>
<evidence type="ECO:0000259" key="6">
    <source>
        <dbReference type="Pfam" id="PF01743"/>
    </source>
</evidence>
<protein>
    <submittedName>
        <fullName evidence="8">Poly(A) polymerase, putative</fullName>
    </submittedName>
</protein>
<dbReference type="GO" id="GO:0052929">
    <property type="term" value="F:ATP:3'-cytidine-cytidine-tRNA adenylyltransferase activity"/>
    <property type="evidence" value="ECO:0007669"/>
    <property type="project" value="TreeGrafter"/>
</dbReference>
<dbReference type="PANTHER" id="PTHR13734:SF5">
    <property type="entry name" value="CCA TRNA NUCLEOTIDYLTRANSFERASE, MITOCHONDRIAL"/>
    <property type="match status" value="1"/>
</dbReference>
<name>I7M325_TETTS</name>
<evidence type="ECO:0000256" key="5">
    <source>
        <dbReference type="RuleBase" id="RU003953"/>
    </source>
</evidence>
<evidence type="ECO:0000313" key="9">
    <source>
        <dbReference type="Proteomes" id="UP000009168"/>
    </source>
</evidence>
<dbReference type="GO" id="GO:0005739">
    <property type="term" value="C:mitochondrion"/>
    <property type="evidence" value="ECO:0007669"/>
    <property type="project" value="UniProtKB-ARBA"/>
</dbReference>
<evidence type="ECO:0000256" key="3">
    <source>
        <dbReference type="ARBA" id="ARBA00022741"/>
    </source>
</evidence>
<dbReference type="Gene3D" id="3.30.460.10">
    <property type="entry name" value="Beta Polymerase, domain 2"/>
    <property type="match status" value="1"/>
</dbReference>
<dbReference type="GeneID" id="7825609"/>